<dbReference type="InterPro" id="IPR000772">
    <property type="entry name" value="Ricin_B_lectin"/>
</dbReference>
<keyword evidence="4" id="KW-1185">Reference proteome</keyword>
<feature type="region of interest" description="Disordered" evidence="1">
    <location>
        <begin position="324"/>
        <end position="400"/>
    </location>
</feature>
<dbReference type="InterPro" id="IPR035992">
    <property type="entry name" value="Ricin_B-like_lectins"/>
</dbReference>
<dbReference type="SUPFAM" id="SSF50370">
    <property type="entry name" value="Ricin B-like lectins"/>
    <property type="match status" value="1"/>
</dbReference>
<dbReference type="RefSeq" id="WP_279335582.1">
    <property type="nucleotide sequence ID" value="NZ_CP121682.1"/>
</dbReference>
<feature type="compositionally biased region" description="Pro residues" evidence="1">
    <location>
        <begin position="337"/>
        <end position="353"/>
    </location>
</feature>
<dbReference type="Pfam" id="PF00652">
    <property type="entry name" value="Ricin_B_lectin"/>
    <property type="match status" value="1"/>
</dbReference>
<evidence type="ECO:0000313" key="3">
    <source>
        <dbReference type="EMBL" id="WGD42527.1"/>
    </source>
</evidence>
<accession>A0ABY8K2N7</accession>
<feature type="region of interest" description="Disordered" evidence="1">
    <location>
        <begin position="266"/>
        <end position="292"/>
    </location>
</feature>
<sequence>MDRGDRTVHGDGAGDGHPSAYAGASDIRLTESLRADTPAAYAALQELRARHGPSVLAYARRCTTGDSGARQLAAQAFTDAARETARGTDPGGPLRHRLLLLTARTAATWATDGRAGGLDPGLHLVLSASGPEGPVPSMLAAFRTLPYRAQGLIWYGIVEQEPADRTATFLGLAPQDVAYDTRPALQSLGRACLRSRLAASDDPRCVDFRRLIEEAVRPDGPRDSADLNTHMARCGHCVAAYEEQRALREAPRTTLAEGLLPWAGTSYTAPRPGPAEPSAGLGAAGGPGAAGGTGPLSRRLVLASAALGVAVVPLLLLLWSPGGTPAEHASGPGPTLAVPPPVTVTATPSPPPTASATHSPAPSPSKTGTPRPSDTPHPTPSPTPPPTPSATPAYPPPGGGYAQVVNLASGLCLDIDGDLENRTDVVTAPCDSSRSQRWRVDAGRGVLQSYADSDYCLDSRGAVGRGVGIWECDSVDGRNGQNLRFAVDARGVIRPAIAPDHAVTPAGGGSVSLAGEAGRADQRWRAGV</sequence>
<dbReference type="EMBL" id="CP121682">
    <property type="protein sequence ID" value="WGD42527.1"/>
    <property type="molecule type" value="Genomic_DNA"/>
</dbReference>
<feature type="compositionally biased region" description="Basic and acidic residues" evidence="1">
    <location>
        <begin position="518"/>
        <end position="528"/>
    </location>
</feature>
<protein>
    <submittedName>
        <fullName evidence="3">Ricin-type beta-trefoil lectin domain protein</fullName>
    </submittedName>
</protein>
<feature type="domain" description="Ricin B lectin" evidence="2">
    <location>
        <begin position="399"/>
        <end position="527"/>
    </location>
</feature>
<feature type="compositionally biased region" description="Pro residues" evidence="1">
    <location>
        <begin position="373"/>
        <end position="398"/>
    </location>
</feature>
<feature type="region of interest" description="Disordered" evidence="1">
    <location>
        <begin position="1"/>
        <end position="22"/>
    </location>
</feature>
<gene>
    <name evidence="3" type="ORF">PYS65_21625</name>
</gene>
<feature type="compositionally biased region" description="Basic and acidic residues" evidence="1">
    <location>
        <begin position="1"/>
        <end position="14"/>
    </location>
</feature>
<dbReference type="Gene3D" id="2.80.10.50">
    <property type="match status" value="1"/>
</dbReference>
<name>A0ABY8K2N7_9ACTN</name>
<dbReference type="SMART" id="SM00458">
    <property type="entry name" value="RICIN"/>
    <property type="match status" value="1"/>
</dbReference>
<evidence type="ECO:0000259" key="2">
    <source>
        <dbReference type="SMART" id="SM00458"/>
    </source>
</evidence>
<feature type="region of interest" description="Disordered" evidence="1">
    <location>
        <begin position="504"/>
        <end position="528"/>
    </location>
</feature>
<dbReference type="PROSITE" id="PS50231">
    <property type="entry name" value="RICIN_B_LECTIN"/>
    <property type="match status" value="1"/>
</dbReference>
<proteinExistence type="predicted"/>
<feature type="compositionally biased region" description="Gly residues" evidence="1">
    <location>
        <begin position="282"/>
        <end position="292"/>
    </location>
</feature>
<evidence type="ECO:0000256" key="1">
    <source>
        <dbReference type="SAM" id="MobiDB-lite"/>
    </source>
</evidence>
<reference evidence="3 4" key="1">
    <citation type="submission" date="2023-03" db="EMBL/GenBank/DDBJ databases">
        <authorList>
            <person name="Mo P."/>
        </authorList>
    </citation>
    <scope>NUCLEOTIDE SEQUENCE [LARGE SCALE GENOMIC DNA]</scope>
    <source>
        <strain evidence="3 4">HUAS 5</strain>
    </source>
</reference>
<dbReference type="Proteomes" id="UP001216440">
    <property type="component" value="Chromosome"/>
</dbReference>
<organism evidence="3 4">
    <name type="scientific">Streptomyces cathayae</name>
    <dbReference type="NCBI Taxonomy" id="3031124"/>
    <lineage>
        <taxon>Bacteria</taxon>
        <taxon>Bacillati</taxon>
        <taxon>Actinomycetota</taxon>
        <taxon>Actinomycetes</taxon>
        <taxon>Kitasatosporales</taxon>
        <taxon>Streptomycetaceae</taxon>
        <taxon>Streptomyces</taxon>
    </lineage>
</organism>
<evidence type="ECO:0000313" key="4">
    <source>
        <dbReference type="Proteomes" id="UP001216440"/>
    </source>
</evidence>